<evidence type="ECO:0000313" key="4">
    <source>
        <dbReference type="Proteomes" id="UP000054408"/>
    </source>
</evidence>
<dbReference type="AlphaFoldDB" id="A0A0L0D389"/>
<feature type="chain" id="PRO_5005537194" evidence="2">
    <location>
        <begin position="26"/>
        <end position="1081"/>
    </location>
</feature>
<proteinExistence type="predicted"/>
<name>A0A0L0D389_THETB</name>
<reference evidence="3 4" key="1">
    <citation type="submission" date="2010-05" db="EMBL/GenBank/DDBJ databases">
        <title>The Genome Sequence of Thecamonas trahens ATCC 50062.</title>
        <authorList>
            <consortium name="The Broad Institute Genome Sequencing Platform"/>
            <person name="Russ C."/>
            <person name="Cuomo C."/>
            <person name="Shea T."/>
            <person name="Young S.K."/>
            <person name="Zeng Q."/>
            <person name="Koehrsen M."/>
            <person name="Haas B."/>
            <person name="Borodovsky M."/>
            <person name="Guigo R."/>
            <person name="Alvarado L."/>
            <person name="Berlin A."/>
            <person name="Bochicchio J."/>
            <person name="Borenstein D."/>
            <person name="Chapman S."/>
            <person name="Chen Z."/>
            <person name="Freedman E."/>
            <person name="Gellesch M."/>
            <person name="Goldberg J."/>
            <person name="Griggs A."/>
            <person name="Gujja S."/>
            <person name="Heilman E."/>
            <person name="Heiman D."/>
            <person name="Hepburn T."/>
            <person name="Howarth C."/>
            <person name="Jen D."/>
            <person name="Larson L."/>
            <person name="Mehta T."/>
            <person name="Park D."/>
            <person name="Pearson M."/>
            <person name="Roberts A."/>
            <person name="Saif S."/>
            <person name="Shenoy N."/>
            <person name="Sisk P."/>
            <person name="Stolte C."/>
            <person name="Sykes S."/>
            <person name="Thomson T."/>
            <person name="Walk T."/>
            <person name="White J."/>
            <person name="Yandava C."/>
            <person name="Burger G."/>
            <person name="Gray M.W."/>
            <person name="Holland P.W.H."/>
            <person name="King N."/>
            <person name="Lang F.B.F."/>
            <person name="Roger A.J."/>
            <person name="Ruiz-Trillo I."/>
            <person name="Lander E."/>
            <person name="Nusbaum C."/>
        </authorList>
    </citation>
    <scope>NUCLEOTIDE SEQUENCE [LARGE SCALE GENOMIC DNA]</scope>
    <source>
        <strain evidence="3 4">ATCC 50062</strain>
    </source>
</reference>
<accession>A0A0L0D389</accession>
<organism evidence="3 4">
    <name type="scientific">Thecamonas trahens ATCC 50062</name>
    <dbReference type="NCBI Taxonomy" id="461836"/>
    <lineage>
        <taxon>Eukaryota</taxon>
        <taxon>Apusozoa</taxon>
        <taxon>Apusomonadida</taxon>
        <taxon>Apusomonadidae</taxon>
        <taxon>Thecamonas</taxon>
    </lineage>
</organism>
<protein>
    <submittedName>
        <fullName evidence="3">Uncharacterized protein</fullName>
    </submittedName>
</protein>
<dbReference type="EMBL" id="GL349443">
    <property type="protein sequence ID" value="KNC46635.1"/>
    <property type="molecule type" value="Genomic_DNA"/>
</dbReference>
<dbReference type="InterPro" id="IPR029044">
    <property type="entry name" value="Nucleotide-diphossugar_trans"/>
</dbReference>
<keyword evidence="2" id="KW-0732">Signal</keyword>
<evidence type="ECO:0000313" key="3">
    <source>
        <dbReference type="EMBL" id="KNC46635.1"/>
    </source>
</evidence>
<feature type="region of interest" description="Disordered" evidence="1">
    <location>
        <begin position="549"/>
        <end position="587"/>
    </location>
</feature>
<dbReference type="OrthoDB" id="10388205at2759"/>
<dbReference type="RefSeq" id="XP_013760408.1">
    <property type="nucleotide sequence ID" value="XM_013904954.1"/>
</dbReference>
<evidence type="ECO:0000256" key="1">
    <source>
        <dbReference type="SAM" id="MobiDB-lite"/>
    </source>
</evidence>
<dbReference type="Proteomes" id="UP000054408">
    <property type="component" value="Unassembled WGS sequence"/>
</dbReference>
<keyword evidence="4" id="KW-1185">Reference proteome</keyword>
<sequence length="1081" mass="114024">MSGTRRLATILAVVAAISLLPLVLLRSGEPSEPLPATLRPRPRPARPTSGTTVAPRPTPRPTPTASHLPPPARRVRSPPPPGAPPSPPYGAVLSEAAASAAQETACAKSTAAARPVASWPTDADTMPMARIRLSWPMFEPKKSPAWLRPSEDARVDAAAFAPGAGWRLDVLLDALDSSDPEVITRPLRAYPVNGARFAFPHAAAFLPTVDSPAAAMASRELLDFVRVLFSGAPVASPARDALKFSFNSMWPVLNVDQVPDPTVPPLLLLLDERPGRAAELKYLLSALADVDDIETSTLVIVVDGDADLADIADVLLEYAIFSRTYVFLFPRLLTAQAWQLESGLEEPVTALALTGLRIVHDVLGAETAIGLSLSLRPLPSFLRHTARLAPLVADGTLFAADALARGQLHDCSLLADRILARGECLANDPSAVTVETSAVLAWTLAAQPADSLAGLVWAERHYRLLASAALASTDALALGPGAVLAAAADALGSGIAVAVPCAAHGTWAEPSAAWEAKLPTAHVAAPELMPVGDMPAAIKAALKNVRGAETSAAPWPRTCTRDARPPTAAPLRDYPPQPSKEPASSAKTGYDLVDAGSDDAVHPEYWRAAPPFVTDGVASAKQSAQCGGCRGEAGRLAGIQAEVGDNPAKTMSSAVVAISWPTLEPAAPPEMLEPPADDDEAFVPGVGWDLAHLVRGLSSSMSKPGDEYTPRWMVAVPDGPPGGVDVVKALLAPEDGPPKESLGVDMLKAAWNAQWPVLNAAAVPARDHAPIGMRLFARLDALPTCLDTLAAVDGLDETEVIISIDGTENLLAFIELVASKVTQTRVYFLLHGYLPDAVLLGAEYATQYADGPPTGGGKYARANVNFLYLFRVMFDTLGYNYAAFTADDMVFAPSYYKYVHGLGPLTAADPNLVAIFSYPHGLAHDCNYIVSAMTNSGECKISDTETVFVEPEYFVDWGNGMTAPIFYDVFPAIITSLLPEPYDGTIYVMVGKDRFAIGPCSHRTQYITGITGISGASGARWDTGMPLLASIANYSTFGDTFEIIGEHASKVAHLGDVVLGVWPNDGSRAAPSFDPCLPPSP</sequence>
<feature type="region of interest" description="Disordered" evidence="1">
    <location>
        <begin position="28"/>
        <end position="91"/>
    </location>
</feature>
<gene>
    <name evidence="3" type="ORF">AMSG_03072</name>
</gene>
<feature type="signal peptide" evidence="2">
    <location>
        <begin position="1"/>
        <end position="25"/>
    </location>
</feature>
<dbReference type="GeneID" id="25562707"/>
<dbReference type="Gene3D" id="3.90.550.10">
    <property type="entry name" value="Spore Coat Polysaccharide Biosynthesis Protein SpsA, Chain A"/>
    <property type="match status" value="1"/>
</dbReference>
<evidence type="ECO:0000256" key="2">
    <source>
        <dbReference type="SAM" id="SignalP"/>
    </source>
</evidence>
<feature type="compositionally biased region" description="Pro residues" evidence="1">
    <location>
        <begin position="56"/>
        <end position="88"/>
    </location>
</feature>
<feature type="compositionally biased region" description="Low complexity" evidence="1">
    <location>
        <begin position="46"/>
        <end position="55"/>
    </location>
</feature>